<dbReference type="AlphaFoldDB" id="A0A0A1V5D0"/>
<evidence type="ECO:0000256" key="2">
    <source>
        <dbReference type="ARBA" id="ARBA00022598"/>
    </source>
</evidence>
<accession>A0A0A1V5D0</accession>
<evidence type="ECO:0000313" key="6">
    <source>
        <dbReference type="Proteomes" id="UP000030151"/>
    </source>
</evidence>
<evidence type="ECO:0000313" key="5">
    <source>
        <dbReference type="EMBL" id="EXV04846.1"/>
    </source>
</evidence>
<keyword evidence="5" id="KW-0808">Transferase</keyword>
<dbReference type="GO" id="GO:0046872">
    <property type="term" value="F:metal ion binding"/>
    <property type="evidence" value="ECO:0007669"/>
    <property type="project" value="InterPro"/>
</dbReference>
<dbReference type="Gene3D" id="3.40.50.150">
    <property type="entry name" value="Vaccinia Virus protein VP39"/>
    <property type="match status" value="1"/>
</dbReference>
<comment type="caution">
    <text evidence="5">The sequence shown here is derived from an EMBL/GenBank/DDBJ whole genome shotgun (WGS) entry which is preliminary data.</text>
</comment>
<proteinExistence type="inferred from homology"/>
<dbReference type="GO" id="GO:0005524">
    <property type="term" value="F:ATP binding"/>
    <property type="evidence" value="ECO:0007669"/>
    <property type="project" value="UniProtKB-UniRule"/>
</dbReference>
<dbReference type="InterPro" id="IPR011095">
    <property type="entry name" value="Dala_Dala_lig_C"/>
</dbReference>
<dbReference type="SUPFAM" id="SSF56059">
    <property type="entry name" value="Glutathione synthetase ATP-binding domain-like"/>
    <property type="match status" value="1"/>
</dbReference>
<dbReference type="Gene3D" id="3.30.470.20">
    <property type="entry name" value="ATP-grasp fold, B domain"/>
    <property type="match status" value="1"/>
</dbReference>
<evidence type="ECO:0000256" key="1">
    <source>
        <dbReference type="ARBA" id="ARBA00010871"/>
    </source>
</evidence>
<dbReference type="PROSITE" id="PS50975">
    <property type="entry name" value="ATP_GRASP"/>
    <property type="match status" value="1"/>
</dbReference>
<keyword evidence="3" id="KW-0547">Nucleotide-binding</keyword>
<dbReference type="OrthoDB" id="66144at2759"/>
<dbReference type="GO" id="GO:0008716">
    <property type="term" value="F:D-alanine-D-alanine ligase activity"/>
    <property type="evidence" value="ECO:0007669"/>
    <property type="project" value="InterPro"/>
</dbReference>
<keyword evidence="5" id="KW-0489">Methyltransferase</keyword>
<dbReference type="CDD" id="cd02440">
    <property type="entry name" value="AdoMet_MTases"/>
    <property type="match status" value="1"/>
</dbReference>
<gene>
    <name evidence="5" type="ORF">X797_002530</name>
</gene>
<dbReference type="PANTHER" id="PTHR23132">
    <property type="entry name" value="D-ALANINE--D-ALANINE LIGASE"/>
    <property type="match status" value="1"/>
</dbReference>
<reference evidence="5 6" key="1">
    <citation type="submission" date="2014-02" db="EMBL/GenBank/DDBJ databases">
        <title>The genome sequence of the entomopathogenic fungus Metarhizium robertsii ARSEF 2575.</title>
        <authorList>
            <person name="Giuliano Garisto Donzelli B."/>
            <person name="Roe B.A."/>
            <person name="Macmil S.L."/>
            <person name="Krasnoff S.B."/>
            <person name="Gibson D.M."/>
        </authorList>
    </citation>
    <scope>NUCLEOTIDE SEQUENCE [LARGE SCALE GENOMIC DNA]</scope>
    <source>
        <strain evidence="5 6">ARSEF 2575</strain>
    </source>
</reference>
<dbReference type="Proteomes" id="UP000030151">
    <property type="component" value="Unassembled WGS sequence"/>
</dbReference>
<name>A0A0A1V5D0_9HYPO</name>
<dbReference type="InterPro" id="IPR011761">
    <property type="entry name" value="ATP-grasp"/>
</dbReference>
<evidence type="ECO:0000259" key="4">
    <source>
        <dbReference type="PROSITE" id="PS50975"/>
    </source>
</evidence>
<dbReference type="EMBL" id="JELW01000002">
    <property type="protein sequence ID" value="EXV04846.1"/>
    <property type="molecule type" value="Genomic_DNA"/>
</dbReference>
<dbReference type="PANTHER" id="PTHR23132:SF23">
    <property type="entry name" value="D-ALANINE--D-ALANINE LIGASE B"/>
    <property type="match status" value="1"/>
</dbReference>
<keyword evidence="2" id="KW-0436">Ligase</keyword>
<sequence>MRICVFQSSYEGSDSVLGDLHDSSQPGLFTSQHEFTYRFIHKDNAQQEIDAAVAEGFDFYFNFLWGTLDDPVAGTLASRYFESLGLPSCGVRSWERSKTKNDFYKAARLHGTPPVPGADRFPLFVKPANGCSSQLIDEHSVCHNQEELDLALGRINKSLHEARVRRAHALGIKDPVEYASSYDPTSQDNDDVVVQEYIDGKDYTCSVVEMGQSCIALTPFVYNTKQTTSKDKFLTFDLKFDQETRIELLQKQHNPTLFERLQQVALEAFTISGCKGSNMGCDVDLRATTTGEVFAIEVNPQPAAFMPDGVFQDLPIIHSLPGGYPAVINIFIANHMLGHPDQWSHQPKIASTYDGLAPKYDTLVNQAATMLESARRLADRFEFSGTVLDLACGTGIFGRALAESKKSSSPAVAAASQEYRLLGCDISPGMLDICRSSGVYDALFTDSMETTLLKISNVDHGKSVDHINCLSSMHFLRPEMFSFVMVLCFALANKSVTISVDEIPDVYNENLKKSGYDFMHSTNHLASMESFCEPKGWRLECRERQYSWTSPATGDRIYTTYFRFERVDGDTRDVMVGGVQLPN</sequence>
<evidence type="ECO:0000256" key="3">
    <source>
        <dbReference type="PROSITE-ProRule" id="PRU00409"/>
    </source>
</evidence>
<keyword evidence="3" id="KW-0067">ATP-binding</keyword>
<feature type="domain" description="ATP-grasp" evidence="4">
    <location>
        <begin position="78"/>
        <end position="329"/>
    </location>
</feature>
<dbReference type="SUPFAM" id="SSF53335">
    <property type="entry name" value="S-adenosyl-L-methionine-dependent methyltransferases"/>
    <property type="match status" value="1"/>
</dbReference>
<dbReference type="Pfam" id="PF07478">
    <property type="entry name" value="Dala_Dala_lig_C"/>
    <property type="match status" value="1"/>
</dbReference>
<dbReference type="InterPro" id="IPR029063">
    <property type="entry name" value="SAM-dependent_MTases_sf"/>
</dbReference>
<protein>
    <submittedName>
        <fullName evidence="5">ATP-grasp and S-adenosylmethionine-dependent methyltransferase domain protein</fullName>
    </submittedName>
</protein>
<dbReference type="eggNOG" id="ENOG502QSG2">
    <property type="taxonomic scope" value="Eukaryota"/>
</dbReference>
<dbReference type="GO" id="GO:0008168">
    <property type="term" value="F:methyltransferase activity"/>
    <property type="evidence" value="ECO:0007669"/>
    <property type="project" value="UniProtKB-KW"/>
</dbReference>
<dbReference type="GO" id="GO:0032259">
    <property type="term" value="P:methylation"/>
    <property type="evidence" value="ECO:0007669"/>
    <property type="project" value="UniProtKB-KW"/>
</dbReference>
<comment type="similarity">
    <text evidence="1">Belongs to the D-alanine--D-alanine ligase family.</text>
</comment>
<dbReference type="HOGENOM" id="CLU_035427_0_0_1"/>
<organism evidence="5 6">
    <name type="scientific">Metarhizium robertsii</name>
    <dbReference type="NCBI Taxonomy" id="568076"/>
    <lineage>
        <taxon>Eukaryota</taxon>
        <taxon>Fungi</taxon>
        <taxon>Dikarya</taxon>
        <taxon>Ascomycota</taxon>
        <taxon>Pezizomycotina</taxon>
        <taxon>Sordariomycetes</taxon>
        <taxon>Hypocreomycetidae</taxon>
        <taxon>Hypocreales</taxon>
        <taxon>Clavicipitaceae</taxon>
        <taxon>Metarhizium</taxon>
    </lineage>
</organism>